<feature type="region of interest" description="Disordered" evidence="1">
    <location>
        <begin position="56"/>
        <end position="77"/>
    </location>
</feature>
<dbReference type="EMBL" id="OGUS01000073">
    <property type="protein sequence ID" value="SPC07455.1"/>
    <property type="molecule type" value="Genomic_DNA"/>
</dbReference>
<reference evidence="3" key="1">
    <citation type="submission" date="2018-01" db="EMBL/GenBank/DDBJ databases">
        <authorList>
            <person name="Gaut B.S."/>
            <person name="Morton B.R."/>
            <person name="Clegg M.T."/>
            <person name="Duvall M.R."/>
        </authorList>
    </citation>
    <scope>NUCLEOTIDE SEQUENCE [LARGE SCALE GENOMIC DNA]</scope>
</reference>
<dbReference type="Proteomes" id="UP000256862">
    <property type="component" value="Unassembled WGS sequence"/>
</dbReference>
<dbReference type="AlphaFoldDB" id="A0A375FL75"/>
<protein>
    <submittedName>
        <fullName evidence="2">Uncharacterized protein</fullName>
    </submittedName>
</protein>
<evidence type="ECO:0000256" key="1">
    <source>
        <dbReference type="SAM" id="MobiDB-lite"/>
    </source>
</evidence>
<comment type="caution">
    <text evidence="2">The sequence shown here is derived from an EMBL/GenBank/DDBJ whole genome shotgun (WGS) entry which is preliminary data.</text>
</comment>
<evidence type="ECO:0000313" key="3">
    <source>
        <dbReference type="Proteomes" id="UP000256862"/>
    </source>
</evidence>
<evidence type="ECO:0000313" key="2">
    <source>
        <dbReference type="EMBL" id="SPC07455.1"/>
    </source>
</evidence>
<name>A0A375FL75_9BURK</name>
<accession>A0A375FL75</accession>
<gene>
    <name evidence="2" type="ORF">CO2235_U670068</name>
</gene>
<organism evidence="2 3">
    <name type="scientific">Cupriavidus oxalaticus</name>
    <dbReference type="NCBI Taxonomy" id="96344"/>
    <lineage>
        <taxon>Bacteria</taxon>
        <taxon>Pseudomonadati</taxon>
        <taxon>Pseudomonadota</taxon>
        <taxon>Betaproteobacteria</taxon>
        <taxon>Burkholderiales</taxon>
        <taxon>Burkholderiaceae</taxon>
        <taxon>Cupriavidus</taxon>
    </lineage>
</organism>
<proteinExistence type="predicted"/>
<sequence length="77" mass="8696">MIEWRYFDMEARVLGDAVAVSYTHLDVYKRQRHDPAPAGPARAPWPAAGAYPLLRVGGRPPQADHADQYRRRQVPVG</sequence>